<dbReference type="PANTHER" id="PTHR43053:SF4">
    <property type="entry name" value="MYOGENESIS-REGULATING GLYCOSIDASE"/>
    <property type="match status" value="1"/>
</dbReference>
<reference evidence="8" key="1">
    <citation type="journal article" date="2023" name="G3 (Bethesda)">
        <title>A reference genome for the long-term kleptoplast-retaining sea slug Elysia crispata morphotype clarki.</title>
        <authorList>
            <person name="Eastman K.E."/>
            <person name="Pendleton A.L."/>
            <person name="Shaikh M.A."/>
            <person name="Suttiyut T."/>
            <person name="Ogas R."/>
            <person name="Tomko P."/>
            <person name="Gavelis G."/>
            <person name="Widhalm J.R."/>
            <person name="Wisecaver J.H."/>
        </authorList>
    </citation>
    <scope>NUCLEOTIDE SEQUENCE</scope>
    <source>
        <strain evidence="8">ECLA1</strain>
    </source>
</reference>
<evidence type="ECO:0000256" key="2">
    <source>
        <dbReference type="ARBA" id="ARBA00022801"/>
    </source>
</evidence>
<evidence type="ECO:0000256" key="4">
    <source>
        <dbReference type="RuleBase" id="RU361185"/>
    </source>
</evidence>
<dbReference type="Pfam" id="PF01055">
    <property type="entry name" value="Glyco_hydro_31_2nd"/>
    <property type="match status" value="1"/>
</dbReference>
<keyword evidence="5" id="KW-0472">Membrane</keyword>
<evidence type="ECO:0000256" key="1">
    <source>
        <dbReference type="ARBA" id="ARBA00007806"/>
    </source>
</evidence>
<dbReference type="SUPFAM" id="SSF51011">
    <property type="entry name" value="Glycosyl hydrolase domain"/>
    <property type="match status" value="1"/>
</dbReference>
<keyword evidence="9" id="KW-1185">Reference proteome</keyword>
<dbReference type="AlphaFoldDB" id="A0AAE1AQ70"/>
<feature type="domain" description="Glycosyl hydrolase family 31 C-terminal" evidence="7">
    <location>
        <begin position="593"/>
        <end position="675"/>
    </location>
</feature>
<evidence type="ECO:0000256" key="3">
    <source>
        <dbReference type="ARBA" id="ARBA00023295"/>
    </source>
</evidence>
<dbReference type="Gene3D" id="2.60.40.1180">
    <property type="entry name" value="Golgi alpha-mannosidase II"/>
    <property type="match status" value="1"/>
</dbReference>
<dbReference type="Gene3D" id="3.20.20.80">
    <property type="entry name" value="Glycosidases"/>
    <property type="match status" value="1"/>
</dbReference>
<dbReference type="InterPro" id="IPR000322">
    <property type="entry name" value="Glyco_hydro_31_TIM"/>
</dbReference>
<keyword evidence="3 4" id="KW-0326">Glycosidase</keyword>
<dbReference type="EMBL" id="JAWDGP010001473">
    <property type="protein sequence ID" value="KAK3791286.1"/>
    <property type="molecule type" value="Genomic_DNA"/>
</dbReference>
<keyword evidence="5" id="KW-1133">Transmembrane helix</keyword>
<evidence type="ECO:0000259" key="6">
    <source>
        <dbReference type="Pfam" id="PF01055"/>
    </source>
</evidence>
<protein>
    <submittedName>
        <fullName evidence="8">Uncharacterized protein</fullName>
    </submittedName>
</protein>
<keyword evidence="5" id="KW-0812">Transmembrane</keyword>
<evidence type="ECO:0000256" key="5">
    <source>
        <dbReference type="SAM" id="Phobius"/>
    </source>
</evidence>
<dbReference type="GO" id="GO:0004553">
    <property type="term" value="F:hydrolase activity, hydrolyzing O-glycosyl compounds"/>
    <property type="evidence" value="ECO:0007669"/>
    <property type="project" value="InterPro"/>
</dbReference>
<sequence>MCPTPRDMDEAKAYDDSVPIAVQAQESKRRKRRILKVSVYCMFGIIAMGVFVIWLFHKDSKESLRFGSLFLFTVKLRRLEVKNYDGDGVLYGDMGRRLLATPYDHCWHDDYKDYEENCIQWLDTAKLYVEQYVPGNDTRHGACYVLRWVGLSEKFVAEDCFYLQRFRWYGILTNNTRVWPIEGVELNDLTEYYDEYPGVQNDNLVPIWYGSQGVAIFVDSGFHFSMGWNSTKKRQFCIRSKLSYDPKRRTRDLLRYSVCQADSIRDVYQVAQKHRRDLDTDFPPHNEKHELLRLPIRALTRYSDLQELVEQFEKNESSCSLFEIYDNWEESYGDLTVNPKLLPKLEHIISVAERKPNDCHPILPVSTFFTYRSRLFEEGVSRGFFVRDQQNLVTRLVLWRNQEGAVLDVTNPNAVEWFLSHVIRLVGQLKVHALKLLHLNIPPDSSYHDSNMTHLDYTRIFHRDLASLTSMNISLVLERASGFIPLPVYTPVRTMFHGKVGSRCLNTTMPYTLTMGLSGYPLLIADADLMIDPTTAMFMRWLQLAVFFPVLEIPNLPLLKNRTMQNFLREILELRMSELMPYLEKIWKKEPALPILRPLLWEWADDIHAQVVSDQFMVGDRLLVAPVLCEDTTVRSVYLPGGKWVGHRNNQTVYEGGQFYNFNVEDFTVIPFFWRID</sequence>
<evidence type="ECO:0000259" key="7">
    <source>
        <dbReference type="Pfam" id="PF21365"/>
    </source>
</evidence>
<evidence type="ECO:0000313" key="8">
    <source>
        <dbReference type="EMBL" id="KAK3791286.1"/>
    </source>
</evidence>
<dbReference type="InterPro" id="IPR013780">
    <property type="entry name" value="Glyco_hydro_b"/>
</dbReference>
<evidence type="ECO:0000313" key="9">
    <source>
        <dbReference type="Proteomes" id="UP001283361"/>
    </source>
</evidence>
<accession>A0AAE1AQ70</accession>
<gene>
    <name evidence="8" type="ORF">RRG08_012474</name>
</gene>
<proteinExistence type="inferred from homology"/>
<dbReference type="PANTHER" id="PTHR43053">
    <property type="entry name" value="GLYCOSIDASE FAMILY 31"/>
    <property type="match status" value="1"/>
</dbReference>
<keyword evidence="2 4" id="KW-0378">Hydrolase</keyword>
<comment type="similarity">
    <text evidence="1 4">Belongs to the glycosyl hydrolase 31 family.</text>
</comment>
<feature type="transmembrane region" description="Helical" evidence="5">
    <location>
        <begin position="37"/>
        <end position="56"/>
    </location>
</feature>
<dbReference type="GO" id="GO:0005975">
    <property type="term" value="P:carbohydrate metabolic process"/>
    <property type="evidence" value="ECO:0007669"/>
    <property type="project" value="InterPro"/>
</dbReference>
<organism evidence="8 9">
    <name type="scientific">Elysia crispata</name>
    <name type="common">lettuce slug</name>
    <dbReference type="NCBI Taxonomy" id="231223"/>
    <lineage>
        <taxon>Eukaryota</taxon>
        <taxon>Metazoa</taxon>
        <taxon>Spiralia</taxon>
        <taxon>Lophotrochozoa</taxon>
        <taxon>Mollusca</taxon>
        <taxon>Gastropoda</taxon>
        <taxon>Heterobranchia</taxon>
        <taxon>Euthyneura</taxon>
        <taxon>Panpulmonata</taxon>
        <taxon>Sacoglossa</taxon>
        <taxon>Placobranchoidea</taxon>
        <taxon>Plakobranchidae</taxon>
        <taxon>Elysia</taxon>
    </lineage>
</organism>
<dbReference type="SUPFAM" id="SSF51445">
    <property type="entry name" value="(Trans)glycosidases"/>
    <property type="match status" value="1"/>
</dbReference>
<feature type="domain" description="Glycoside hydrolase family 31 TIM barrel" evidence="6">
    <location>
        <begin position="302"/>
        <end position="583"/>
    </location>
</feature>
<dbReference type="InterPro" id="IPR048395">
    <property type="entry name" value="Glyco_hydro_31_C"/>
</dbReference>
<dbReference type="Proteomes" id="UP001283361">
    <property type="component" value="Unassembled WGS sequence"/>
</dbReference>
<dbReference type="Pfam" id="PF21365">
    <property type="entry name" value="Glyco_hydro_31_3rd"/>
    <property type="match status" value="1"/>
</dbReference>
<comment type="caution">
    <text evidence="8">The sequence shown here is derived from an EMBL/GenBank/DDBJ whole genome shotgun (WGS) entry which is preliminary data.</text>
</comment>
<name>A0AAE1AQ70_9GAST</name>
<dbReference type="InterPro" id="IPR017853">
    <property type="entry name" value="GH"/>
</dbReference>
<dbReference type="InterPro" id="IPR050985">
    <property type="entry name" value="Alpha-glycosidase_related"/>
</dbReference>